<evidence type="ECO:0000256" key="4">
    <source>
        <dbReference type="ARBA" id="ARBA00022741"/>
    </source>
</evidence>
<evidence type="ECO:0000256" key="7">
    <source>
        <dbReference type="ARBA" id="ARBA00022917"/>
    </source>
</evidence>
<comment type="catalytic activity">
    <reaction evidence="9 10">
        <text>tRNA(Thr) + L-threonine + ATP = L-threonyl-tRNA(Thr) + AMP + diphosphate + H(+)</text>
        <dbReference type="Rhea" id="RHEA:24624"/>
        <dbReference type="Rhea" id="RHEA-COMP:9670"/>
        <dbReference type="Rhea" id="RHEA-COMP:9704"/>
        <dbReference type="ChEBI" id="CHEBI:15378"/>
        <dbReference type="ChEBI" id="CHEBI:30616"/>
        <dbReference type="ChEBI" id="CHEBI:33019"/>
        <dbReference type="ChEBI" id="CHEBI:57926"/>
        <dbReference type="ChEBI" id="CHEBI:78442"/>
        <dbReference type="ChEBI" id="CHEBI:78534"/>
        <dbReference type="ChEBI" id="CHEBI:456215"/>
        <dbReference type="EC" id="6.1.1.3"/>
    </reaction>
</comment>
<keyword evidence="3 10" id="KW-0479">Metal-binding</keyword>
<evidence type="ECO:0000259" key="11">
    <source>
        <dbReference type="PROSITE" id="PS50862"/>
    </source>
</evidence>
<comment type="subunit">
    <text evidence="10">Homodimer.</text>
</comment>
<feature type="binding site" evidence="10">
    <location>
        <position position="129"/>
    </location>
    <ligand>
        <name>Zn(2+)</name>
        <dbReference type="ChEBI" id="CHEBI:29105"/>
        <note>catalytic</note>
    </ligand>
</feature>
<keyword evidence="8 10" id="KW-0030">Aminoacyl-tRNA synthetase</keyword>
<keyword evidence="6 10" id="KW-0067">ATP-binding</keyword>
<dbReference type="SUPFAM" id="SSF55681">
    <property type="entry name" value="Class II aaRS and biotin synthetases"/>
    <property type="match status" value="1"/>
</dbReference>
<feature type="binding site" evidence="10">
    <location>
        <position position="306"/>
    </location>
    <ligand>
        <name>Zn(2+)</name>
        <dbReference type="ChEBI" id="CHEBI:29105"/>
        <note>catalytic</note>
    </ligand>
</feature>
<dbReference type="InterPro" id="IPR036621">
    <property type="entry name" value="Anticodon-bd_dom_sf"/>
</dbReference>
<evidence type="ECO:0000256" key="6">
    <source>
        <dbReference type="ARBA" id="ARBA00022840"/>
    </source>
</evidence>
<evidence type="ECO:0000256" key="1">
    <source>
        <dbReference type="ARBA" id="ARBA00008226"/>
    </source>
</evidence>
<feature type="binding site" evidence="10">
    <location>
        <position position="180"/>
    </location>
    <ligand>
        <name>Zn(2+)</name>
        <dbReference type="ChEBI" id="CHEBI:29105"/>
        <note>catalytic</note>
    </ligand>
</feature>
<dbReference type="InterPro" id="IPR033728">
    <property type="entry name" value="ThrRS_core"/>
</dbReference>
<evidence type="ECO:0000256" key="8">
    <source>
        <dbReference type="ARBA" id="ARBA00023146"/>
    </source>
</evidence>
<keyword evidence="2 10" id="KW-0436">Ligase</keyword>
<keyword evidence="7 10" id="KW-0648">Protein biosynthesis</keyword>
<dbReference type="SUPFAM" id="SSF52954">
    <property type="entry name" value="Class II aaRS ABD-related"/>
    <property type="match status" value="1"/>
</dbReference>
<comment type="similarity">
    <text evidence="1 10">Belongs to the class-II aminoacyl-tRNA synthetase family.</text>
</comment>
<dbReference type="GO" id="GO:0005524">
    <property type="term" value="F:ATP binding"/>
    <property type="evidence" value="ECO:0007669"/>
    <property type="project" value="UniProtKB-UniRule"/>
</dbReference>
<keyword evidence="10" id="KW-0963">Cytoplasm</keyword>
<dbReference type="InterPro" id="IPR006195">
    <property type="entry name" value="aa-tRNA-synth_II"/>
</dbReference>
<dbReference type="GO" id="GO:0000049">
    <property type="term" value="F:tRNA binding"/>
    <property type="evidence" value="ECO:0007669"/>
    <property type="project" value="UniProtKB-KW"/>
</dbReference>
<comment type="subcellular location">
    <subcellularLocation>
        <location evidence="10">Cytoplasm</location>
    </subcellularLocation>
</comment>
<organism evidence="12 13">
    <name type="scientific">Candidatus Nealsonbacteria bacterium CG18_big_fil_WC_8_21_14_2_50_37_10</name>
    <dbReference type="NCBI Taxonomy" id="1974717"/>
    <lineage>
        <taxon>Bacteria</taxon>
        <taxon>Candidatus Nealsoniibacteriota</taxon>
    </lineage>
</organism>
<evidence type="ECO:0000256" key="10">
    <source>
        <dbReference type="HAMAP-Rule" id="MF_00184"/>
    </source>
</evidence>
<dbReference type="CDD" id="cd00771">
    <property type="entry name" value="ThrRS_core"/>
    <property type="match status" value="1"/>
</dbReference>
<comment type="cofactor">
    <cofactor evidence="10">
        <name>Zn(2+)</name>
        <dbReference type="ChEBI" id="CHEBI:29105"/>
    </cofactor>
    <text evidence="10">Binds 1 zinc ion per subunit.</text>
</comment>
<evidence type="ECO:0000256" key="3">
    <source>
        <dbReference type="ARBA" id="ARBA00022723"/>
    </source>
</evidence>
<keyword evidence="5 10" id="KW-0862">Zinc</keyword>
<dbReference type="GO" id="GO:0046872">
    <property type="term" value="F:metal ion binding"/>
    <property type="evidence" value="ECO:0007669"/>
    <property type="project" value="UniProtKB-KW"/>
</dbReference>
<comment type="caution">
    <text evidence="12">The sequence shown here is derived from an EMBL/GenBank/DDBJ whole genome shotgun (WGS) entry which is preliminary data.</text>
</comment>
<dbReference type="EC" id="6.1.1.3" evidence="10"/>
<evidence type="ECO:0000313" key="12">
    <source>
        <dbReference type="EMBL" id="PIQ05374.1"/>
    </source>
</evidence>
<proteinExistence type="inferred from homology"/>
<accession>A0A2H0FF99</accession>
<dbReference type="Pfam" id="PF03129">
    <property type="entry name" value="HGTP_anticodon"/>
    <property type="match status" value="1"/>
</dbReference>
<dbReference type="FunFam" id="3.40.50.800:FF:000001">
    <property type="entry name" value="Threonine--tRNA ligase"/>
    <property type="match status" value="1"/>
</dbReference>
<dbReference type="InterPro" id="IPR045864">
    <property type="entry name" value="aa-tRNA-synth_II/BPL/LPL"/>
</dbReference>
<dbReference type="PANTHER" id="PTHR11451">
    <property type="entry name" value="THREONINE-TRNA LIGASE"/>
    <property type="match status" value="1"/>
</dbReference>
<dbReference type="PANTHER" id="PTHR11451:SF44">
    <property type="entry name" value="THREONINE--TRNA LIGASE, CHLOROPLASTIC_MITOCHONDRIAL 2"/>
    <property type="match status" value="1"/>
</dbReference>
<dbReference type="PRINTS" id="PR01047">
    <property type="entry name" value="TRNASYNTHTHR"/>
</dbReference>
<feature type="domain" description="Aminoacyl-transfer RNA synthetases class-II family profile" evidence="11">
    <location>
        <begin position="30"/>
        <end position="329"/>
    </location>
</feature>
<keyword evidence="10" id="KW-0694">RNA-binding</keyword>
<dbReference type="NCBIfam" id="TIGR00418">
    <property type="entry name" value="thrS"/>
    <property type="match status" value="1"/>
</dbReference>
<dbReference type="Proteomes" id="UP000230778">
    <property type="component" value="Unassembled WGS sequence"/>
</dbReference>
<dbReference type="Gene3D" id="3.40.50.800">
    <property type="entry name" value="Anticodon-binding domain"/>
    <property type="match status" value="1"/>
</dbReference>
<reference evidence="12 13" key="1">
    <citation type="submission" date="2017-09" db="EMBL/GenBank/DDBJ databases">
        <title>Depth-based differentiation of microbial function through sediment-hosted aquifers and enrichment of novel symbionts in the deep terrestrial subsurface.</title>
        <authorList>
            <person name="Probst A.J."/>
            <person name="Ladd B."/>
            <person name="Jarett J.K."/>
            <person name="Geller-Mcgrath D.E."/>
            <person name="Sieber C.M."/>
            <person name="Emerson J.B."/>
            <person name="Anantharaman K."/>
            <person name="Thomas B.C."/>
            <person name="Malmstrom R."/>
            <person name="Stieglmeier M."/>
            <person name="Klingl A."/>
            <person name="Woyke T."/>
            <person name="Ryan C.M."/>
            <person name="Banfield J.F."/>
        </authorList>
    </citation>
    <scope>NUCLEOTIDE SEQUENCE [LARGE SCALE GENOMIC DNA]</scope>
    <source>
        <strain evidence="12">CG18_big_fil_WC_8_21_14_2_50_37_10</strain>
    </source>
</reference>
<dbReference type="InterPro" id="IPR002314">
    <property type="entry name" value="aa-tRNA-synt_IIb"/>
</dbReference>
<dbReference type="GO" id="GO:0006435">
    <property type="term" value="P:threonyl-tRNA aminoacylation"/>
    <property type="evidence" value="ECO:0007669"/>
    <property type="project" value="UniProtKB-UniRule"/>
</dbReference>
<dbReference type="Gene3D" id="3.30.930.10">
    <property type="entry name" value="Bira Bifunctional Protein, Domain 2"/>
    <property type="match status" value="1"/>
</dbReference>
<sequence length="430" mass="50108">MLTRIYGIAFKTKKELEDYLRKEAEAEKRDHRDIGLKLDLFHIDENIGPGLILWHPKGAILKKTIMDYALNQYLRTGYQLVDTPHIAKLNLWKVSGHLDFYKENMMPPMHLTEIGKEEKEDYQIKPMNCPFHIAIYKTKIRSYKDLPIRYTEMGTVYRYEKSGTLFGLVRVRQITQDDAHIICTPDQLSQELFSTLKLTYKILKDFGFKEFDVYLSTQPEKFVGTPKIWKKAENSLKYALDKLKLKYETDRGGGAFYGPKIDIKIKDALGRAWQCTTIQLDFNLPERFDMTYIDQKGKKQRPIMIHRALLGSIERFIGVLLEHYAGALPLWLSPVQIWIIPVSSRHEKYAKACGEQFSAAGLRINIKDENKTVSKKIREGELQKIPYLLVVGDKEMKLRAVRVRSKNKDLGVMLLTKFIEKIKLEIEKKK</sequence>
<dbReference type="Pfam" id="PF00587">
    <property type="entry name" value="tRNA-synt_2b"/>
    <property type="match status" value="1"/>
</dbReference>
<dbReference type="InterPro" id="IPR047246">
    <property type="entry name" value="ThrRS_anticodon"/>
</dbReference>
<evidence type="ECO:0000313" key="13">
    <source>
        <dbReference type="Proteomes" id="UP000230778"/>
    </source>
</evidence>
<dbReference type="AlphaFoldDB" id="A0A2H0FF99"/>
<evidence type="ECO:0000256" key="5">
    <source>
        <dbReference type="ARBA" id="ARBA00022833"/>
    </source>
</evidence>
<comment type="caution">
    <text evidence="10">Lacks conserved residue(s) required for the propagation of feature annotation.</text>
</comment>
<dbReference type="CDD" id="cd00860">
    <property type="entry name" value="ThrRS_anticodon"/>
    <property type="match status" value="1"/>
</dbReference>
<dbReference type="InterPro" id="IPR004154">
    <property type="entry name" value="Anticodon-bd"/>
</dbReference>
<dbReference type="EMBL" id="PCUC01000146">
    <property type="protein sequence ID" value="PIQ05374.1"/>
    <property type="molecule type" value="Genomic_DNA"/>
</dbReference>
<dbReference type="FunFam" id="3.30.930.10:FF:000002">
    <property type="entry name" value="Threonine--tRNA ligase"/>
    <property type="match status" value="1"/>
</dbReference>
<dbReference type="PROSITE" id="PS50862">
    <property type="entry name" value="AA_TRNA_LIGASE_II"/>
    <property type="match status" value="1"/>
</dbReference>
<dbReference type="HAMAP" id="MF_00184">
    <property type="entry name" value="Thr_tRNA_synth"/>
    <property type="match status" value="1"/>
</dbReference>
<keyword evidence="4 10" id="KW-0547">Nucleotide-binding</keyword>
<name>A0A2H0FF99_9BACT</name>
<evidence type="ECO:0000256" key="9">
    <source>
        <dbReference type="ARBA" id="ARBA00049515"/>
    </source>
</evidence>
<keyword evidence="10" id="KW-0820">tRNA-binding</keyword>
<protein>
    <recommendedName>
        <fullName evidence="10">Threonine--tRNA ligase</fullName>
        <ecNumber evidence="10">6.1.1.3</ecNumber>
    </recommendedName>
    <alternativeName>
        <fullName evidence="10">Threonyl-tRNA synthetase</fullName>
        <shortName evidence="10">ThrRS</shortName>
    </alternativeName>
</protein>
<dbReference type="GO" id="GO:0005737">
    <property type="term" value="C:cytoplasm"/>
    <property type="evidence" value="ECO:0007669"/>
    <property type="project" value="UniProtKB-SubCell"/>
</dbReference>
<gene>
    <name evidence="10 12" type="primary">thrS</name>
    <name evidence="12" type="ORF">COW72_02775</name>
</gene>
<dbReference type="InterPro" id="IPR002320">
    <property type="entry name" value="Thr-tRNA-ligase_IIa"/>
</dbReference>
<evidence type="ECO:0000256" key="2">
    <source>
        <dbReference type="ARBA" id="ARBA00022598"/>
    </source>
</evidence>
<dbReference type="GO" id="GO:0004829">
    <property type="term" value="F:threonine-tRNA ligase activity"/>
    <property type="evidence" value="ECO:0007669"/>
    <property type="project" value="UniProtKB-UniRule"/>
</dbReference>